<keyword evidence="1" id="KW-0808">Transferase</keyword>
<evidence type="ECO:0000259" key="2">
    <source>
        <dbReference type="Pfam" id="PF13581"/>
    </source>
</evidence>
<evidence type="ECO:0000256" key="1">
    <source>
        <dbReference type="ARBA" id="ARBA00022527"/>
    </source>
</evidence>
<comment type="caution">
    <text evidence="3">The sequence shown here is derived from an EMBL/GenBank/DDBJ whole genome shotgun (WGS) entry which is preliminary data.</text>
</comment>
<accession>A0A1Q8BY77</accession>
<dbReference type="PANTHER" id="PTHR35526">
    <property type="entry name" value="ANTI-SIGMA-F FACTOR RSBW-RELATED"/>
    <property type="match status" value="1"/>
</dbReference>
<dbReference type="Gene3D" id="3.30.565.10">
    <property type="entry name" value="Histidine kinase-like ATPase, C-terminal domain"/>
    <property type="match status" value="1"/>
</dbReference>
<dbReference type="Proteomes" id="UP000185596">
    <property type="component" value="Unassembled WGS sequence"/>
</dbReference>
<dbReference type="AlphaFoldDB" id="A0A1Q8BY77"/>
<dbReference type="STRING" id="1912961.BU204_35925"/>
<dbReference type="CDD" id="cd16936">
    <property type="entry name" value="HATPase_RsbW-like"/>
    <property type="match status" value="1"/>
</dbReference>
<keyword evidence="1" id="KW-0723">Serine/threonine-protein kinase</keyword>
<dbReference type="SUPFAM" id="SSF55874">
    <property type="entry name" value="ATPase domain of HSP90 chaperone/DNA topoisomerase II/histidine kinase"/>
    <property type="match status" value="1"/>
</dbReference>
<feature type="domain" description="Histidine kinase/HSP90-like ATPase" evidence="2">
    <location>
        <begin position="10"/>
        <end position="105"/>
    </location>
</feature>
<dbReference type="PANTHER" id="PTHR35526:SF3">
    <property type="entry name" value="ANTI-SIGMA-F FACTOR RSBW"/>
    <property type="match status" value="1"/>
</dbReference>
<protein>
    <recommendedName>
        <fullName evidence="2">Histidine kinase/HSP90-like ATPase domain-containing protein</fullName>
    </recommendedName>
</protein>
<name>A0A1Q8BY77_9PSEU</name>
<dbReference type="InterPro" id="IPR036890">
    <property type="entry name" value="HATPase_C_sf"/>
</dbReference>
<organism evidence="3 4">
    <name type="scientific">Actinophytocola xanthii</name>
    <dbReference type="NCBI Taxonomy" id="1912961"/>
    <lineage>
        <taxon>Bacteria</taxon>
        <taxon>Bacillati</taxon>
        <taxon>Actinomycetota</taxon>
        <taxon>Actinomycetes</taxon>
        <taxon>Pseudonocardiales</taxon>
        <taxon>Pseudonocardiaceae</taxon>
    </lineage>
</organism>
<evidence type="ECO:0000313" key="3">
    <source>
        <dbReference type="EMBL" id="OLF07066.1"/>
    </source>
</evidence>
<proteinExistence type="predicted"/>
<keyword evidence="1" id="KW-0418">Kinase</keyword>
<reference evidence="3 4" key="1">
    <citation type="submission" date="2016-12" db="EMBL/GenBank/DDBJ databases">
        <title>The draft genome sequence of Actinophytocola sp. 11-183.</title>
        <authorList>
            <person name="Wang W."/>
            <person name="Yuan L."/>
        </authorList>
    </citation>
    <scope>NUCLEOTIDE SEQUENCE [LARGE SCALE GENOMIC DNA]</scope>
    <source>
        <strain evidence="3 4">11-183</strain>
    </source>
</reference>
<dbReference type="GO" id="GO:0004674">
    <property type="term" value="F:protein serine/threonine kinase activity"/>
    <property type="evidence" value="ECO:0007669"/>
    <property type="project" value="UniProtKB-KW"/>
</dbReference>
<evidence type="ECO:0000313" key="4">
    <source>
        <dbReference type="Proteomes" id="UP000185596"/>
    </source>
</evidence>
<keyword evidence="4" id="KW-1185">Reference proteome</keyword>
<sequence>MQHIDAETAGALLSRMELAVHEVCMNVVEHAQLPPGSTIELSLVLSSDGLTVWVRDPGEEFDLAAVPSPPERVLQERGYGIKIARALVSELTYRRTGSGNELALRIDLGNDHGGA</sequence>
<dbReference type="InterPro" id="IPR003594">
    <property type="entry name" value="HATPase_dom"/>
</dbReference>
<dbReference type="EMBL" id="MSIE01000110">
    <property type="protein sequence ID" value="OLF07066.1"/>
    <property type="molecule type" value="Genomic_DNA"/>
</dbReference>
<dbReference type="Pfam" id="PF13581">
    <property type="entry name" value="HATPase_c_2"/>
    <property type="match status" value="1"/>
</dbReference>
<dbReference type="InterPro" id="IPR050267">
    <property type="entry name" value="Anti-sigma-factor_SerPK"/>
</dbReference>
<gene>
    <name evidence="3" type="ORF">BU204_35925</name>
</gene>